<name>A0ACC2RIB6_9FUNG</name>
<evidence type="ECO:0000313" key="1">
    <source>
        <dbReference type="EMBL" id="KAJ9049837.1"/>
    </source>
</evidence>
<proteinExistence type="predicted"/>
<sequence>MSGVRQEIPWRLSTQQRKPTPVALRRIKEFTLKKLRSPSMTSLLSSKRPDNGGDRRSFFMEPAWPFFKTKKKYLRLDRPETGAIEQLSADTLVDRTQNIRTVQATGTVAEKHKAIKTVVSKFKKACSSLSPKLAGLKFLHTKPVREAREEKVDAMWLCIDKLHDGMWAGGLQLVTLKLDLDQLSYESQLWVFEGLKINTLRTLTLWNMQPSSSSMDHMARNLPYLQDLDIFYAAAPETGVKVVPEIPALQKVSLTCLDGQLESPVRIPSHHVLKNLKRLDLGQFKLDDIWRRSTFPMAPQVHQLTLYSSPPNGFIEFHFPNIKFLSYFSPQSEDLTCVSRLRHLDYLSISLTFTLPHLTSNSIKCLDIFGRADLTSNFWRWLSHSFPNLTQLRLFSTQVYGFSFPDPSFSFMPKLEAVSCQTNLPCTILGWSTFHCTSCN</sequence>
<dbReference type="EMBL" id="QTSX02007196">
    <property type="protein sequence ID" value="KAJ9049837.1"/>
    <property type="molecule type" value="Genomic_DNA"/>
</dbReference>
<reference evidence="1" key="1">
    <citation type="submission" date="2022-04" db="EMBL/GenBank/DDBJ databases">
        <title>Genome of the entomopathogenic fungus Entomophthora muscae.</title>
        <authorList>
            <person name="Elya C."/>
            <person name="Lovett B.R."/>
            <person name="Lee E."/>
            <person name="Macias A.M."/>
            <person name="Hajek A.E."/>
            <person name="De Bivort B.L."/>
            <person name="Kasson M.T."/>
            <person name="De Fine Licht H.H."/>
            <person name="Stajich J.E."/>
        </authorList>
    </citation>
    <scope>NUCLEOTIDE SEQUENCE</scope>
    <source>
        <strain evidence="1">Berkeley</strain>
    </source>
</reference>
<protein>
    <submittedName>
        <fullName evidence="1">Uncharacterized protein</fullName>
    </submittedName>
</protein>
<dbReference type="Proteomes" id="UP001165960">
    <property type="component" value="Unassembled WGS sequence"/>
</dbReference>
<accession>A0ACC2RIB6</accession>
<evidence type="ECO:0000313" key="2">
    <source>
        <dbReference type="Proteomes" id="UP001165960"/>
    </source>
</evidence>
<comment type="caution">
    <text evidence="1">The sequence shown here is derived from an EMBL/GenBank/DDBJ whole genome shotgun (WGS) entry which is preliminary data.</text>
</comment>
<organism evidence="1 2">
    <name type="scientific">Entomophthora muscae</name>
    <dbReference type="NCBI Taxonomy" id="34485"/>
    <lineage>
        <taxon>Eukaryota</taxon>
        <taxon>Fungi</taxon>
        <taxon>Fungi incertae sedis</taxon>
        <taxon>Zoopagomycota</taxon>
        <taxon>Entomophthoromycotina</taxon>
        <taxon>Entomophthoromycetes</taxon>
        <taxon>Entomophthorales</taxon>
        <taxon>Entomophthoraceae</taxon>
        <taxon>Entomophthora</taxon>
    </lineage>
</organism>
<gene>
    <name evidence="1" type="ORF">DSO57_1020513</name>
</gene>
<keyword evidence="2" id="KW-1185">Reference proteome</keyword>